<dbReference type="InterPro" id="IPR050090">
    <property type="entry name" value="Tyrosine_recombinase_XerCD"/>
</dbReference>
<dbReference type="Pfam" id="PF00589">
    <property type="entry name" value="Phage_integrase"/>
    <property type="match status" value="1"/>
</dbReference>
<dbReference type="PANTHER" id="PTHR30349:SF82">
    <property type="entry name" value="INTEGRASE_RECOMBINASE YOEC-RELATED"/>
    <property type="match status" value="1"/>
</dbReference>
<keyword evidence="1" id="KW-0233">DNA recombination</keyword>
<dbReference type="InterPro" id="IPR013762">
    <property type="entry name" value="Integrase-like_cat_sf"/>
</dbReference>
<dbReference type="GO" id="GO:0015074">
    <property type="term" value="P:DNA integration"/>
    <property type="evidence" value="ECO:0007669"/>
    <property type="project" value="InterPro"/>
</dbReference>
<name>F1TFK7_9FIRM</name>
<accession>F1TFK7</accession>
<dbReference type="PANTHER" id="PTHR30349">
    <property type="entry name" value="PHAGE INTEGRASE-RELATED"/>
    <property type="match status" value="1"/>
</dbReference>
<reference evidence="3" key="1">
    <citation type="submission" date="2009-07" db="EMBL/GenBank/DDBJ databases">
        <authorList>
            <consortium name="US DOE Joint Genome Institute (JGI-PGF)"/>
            <person name="Lucas S."/>
            <person name="Copeland A."/>
            <person name="Lapidus A."/>
            <person name="Glavina del Rio T."/>
            <person name="Tice H."/>
            <person name="Bruce D."/>
            <person name="Goodwin L."/>
            <person name="Pitluck S."/>
            <person name="Larimer F."/>
            <person name="Land M.L."/>
            <person name="Mouttaki H."/>
            <person name="He Z."/>
            <person name="Zhou J."/>
            <person name="Hemme C.L."/>
        </authorList>
    </citation>
    <scope>NUCLEOTIDE SEQUENCE [LARGE SCALE GENOMIC DNA]</scope>
    <source>
        <strain evidence="3">DSM 2782</strain>
    </source>
</reference>
<dbReference type="Proteomes" id="UP000003860">
    <property type="component" value="Unassembled WGS sequence"/>
</dbReference>
<protein>
    <submittedName>
        <fullName evidence="3">Integrase family protein</fullName>
    </submittedName>
</protein>
<evidence type="ECO:0000259" key="2">
    <source>
        <dbReference type="PROSITE" id="PS51898"/>
    </source>
</evidence>
<organism evidence="3 4">
    <name type="scientific">Ruminiclostridium papyrosolvens DSM 2782</name>
    <dbReference type="NCBI Taxonomy" id="588581"/>
    <lineage>
        <taxon>Bacteria</taxon>
        <taxon>Bacillati</taxon>
        <taxon>Bacillota</taxon>
        <taxon>Clostridia</taxon>
        <taxon>Eubacteriales</taxon>
        <taxon>Oscillospiraceae</taxon>
        <taxon>Ruminiclostridium</taxon>
    </lineage>
</organism>
<proteinExistence type="predicted"/>
<dbReference type="eggNOG" id="COG0582">
    <property type="taxonomic scope" value="Bacteria"/>
</dbReference>
<dbReference type="PROSITE" id="PS51898">
    <property type="entry name" value="TYR_RECOMBINASE"/>
    <property type="match status" value="1"/>
</dbReference>
<dbReference type="GO" id="GO:0006310">
    <property type="term" value="P:DNA recombination"/>
    <property type="evidence" value="ECO:0007669"/>
    <property type="project" value="UniProtKB-KW"/>
</dbReference>
<gene>
    <name evidence="3" type="ORF">Cpap_1278</name>
</gene>
<evidence type="ECO:0000313" key="4">
    <source>
        <dbReference type="Proteomes" id="UP000003860"/>
    </source>
</evidence>
<evidence type="ECO:0000313" key="3">
    <source>
        <dbReference type="EMBL" id="EGD46739.1"/>
    </source>
</evidence>
<evidence type="ECO:0000256" key="1">
    <source>
        <dbReference type="ARBA" id="ARBA00023172"/>
    </source>
</evidence>
<dbReference type="AlphaFoldDB" id="F1TFK7"/>
<dbReference type="InterPro" id="IPR011010">
    <property type="entry name" value="DNA_brk_join_enz"/>
</dbReference>
<sequence>MNTVDPIREPEKIKQICSYLKMNNKRDFIMFYTGAYSGLRISDILKLQICDVKNKDVIRIREKKTKKEKKFEINPELKKKKLKKYCEGKNPNEYLIPSRQGKNTPLSRVRAYQIMKEVGNLFDIPDLGTHTLRKTFGYQHYKQFKDAALLMTIFNHSSQKITLRYIGIEQEDINKSMKKFRLF</sequence>
<feature type="domain" description="Tyr recombinase" evidence="2">
    <location>
        <begin position="1"/>
        <end position="178"/>
    </location>
</feature>
<dbReference type="Gene3D" id="1.10.443.10">
    <property type="entry name" value="Intergrase catalytic core"/>
    <property type="match status" value="1"/>
</dbReference>
<keyword evidence="4" id="KW-1185">Reference proteome</keyword>
<dbReference type="InterPro" id="IPR002104">
    <property type="entry name" value="Integrase_catalytic"/>
</dbReference>
<dbReference type="EMBL" id="ACXX02000011">
    <property type="protein sequence ID" value="EGD46739.1"/>
    <property type="molecule type" value="Genomic_DNA"/>
</dbReference>
<reference evidence="3" key="2">
    <citation type="submission" date="2011-01" db="EMBL/GenBank/DDBJ databases">
        <title>The Non-contiguous Finished genome of Clostridium papyrosolvens.</title>
        <authorList>
            <person name="Lucas S."/>
            <person name="Copeland A."/>
            <person name="Lapidus A."/>
            <person name="Cheng J.-F."/>
            <person name="Goodwin L."/>
            <person name="Pitluck S."/>
            <person name="Misra M."/>
            <person name="Chertkov O."/>
            <person name="Detter J.C."/>
            <person name="Han C."/>
            <person name="Tapia R."/>
            <person name="Land M."/>
            <person name="Hauser L."/>
            <person name="Kyrpides N."/>
            <person name="Ivanova N."/>
            <person name="Pagani I."/>
            <person name="Mouttaki H."/>
            <person name="He Z."/>
            <person name="Zhou J."/>
            <person name="Hemme C.L."/>
            <person name="Woyke T."/>
        </authorList>
    </citation>
    <scope>NUCLEOTIDE SEQUENCE [LARGE SCALE GENOMIC DNA]</scope>
    <source>
        <strain evidence="3">DSM 2782</strain>
    </source>
</reference>
<comment type="caution">
    <text evidence="3">The sequence shown here is derived from an EMBL/GenBank/DDBJ whole genome shotgun (WGS) entry which is preliminary data.</text>
</comment>
<dbReference type="SUPFAM" id="SSF56349">
    <property type="entry name" value="DNA breaking-rejoining enzymes"/>
    <property type="match status" value="1"/>
</dbReference>
<dbReference type="GO" id="GO:0003677">
    <property type="term" value="F:DNA binding"/>
    <property type="evidence" value="ECO:0007669"/>
    <property type="project" value="InterPro"/>
</dbReference>
<dbReference type="STRING" id="588581.Cpap_1278"/>